<dbReference type="Gene3D" id="1.10.510.10">
    <property type="entry name" value="Transferase(Phosphotransferase) domain 1"/>
    <property type="match status" value="1"/>
</dbReference>
<evidence type="ECO:0000256" key="10">
    <source>
        <dbReference type="ARBA" id="ARBA00022737"/>
    </source>
</evidence>
<keyword evidence="16" id="KW-0675">Receptor</keyword>
<evidence type="ECO:0000256" key="16">
    <source>
        <dbReference type="ARBA" id="ARBA00023170"/>
    </source>
</evidence>
<keyword evidence="9" id="KW-0732">Signal</keyword>
<feature type="domain" description="Protein kinase" evidence="20">
    <location>
        <begin position="197"/>
        <end position="489"/>
    </location>
</feature>
<keyword evidence="17" id="KW-0325">Glycoprotein</keyword>
<evidence type="ECO:0000256" key="11">
    <source>
        <dbReference type="ARBA" id="ARBA00022741"/>
    </source>
</evidence>
<evidence type="ECO:0000256" key="7">
    <source>
        <dbReference type="ARBA" id="ARBA00022679"/>
    </source>
</evidence>
<keyword evidence="12" id="KW-0418">Kinase</keyword>
<evidence type="ECO:0000256" key="1">
    <source>
        <dbReference type="ARBA" id="ARBA00004162"/>
    </source>
</evidence>
<dbReference type="EnsemblPlants" id="EMT15488">
    <property type="protein sequence ID" value="EMT15488"/>
    <property type="gene ID" value="F775_04677"/>
</dbReference>
<evidence type="ECO:0000256" key="2">
    <source>
        <dbReference type="ARBA" id="ARBA00012513"/>
    </source>
</evidence>
<evidence type="ECO:0000256" key="6">
    <source>
        <dbReference type="ARBA" id="ARBA00022614"/>
    </source>
</evidence>
<evidence type="ECO:0000256" key="8">
    <source>
        <dbReference type="ARBA" id="ARBA00022692"/>
    </source>
</evidence>
<organism evidence="21">
    <name type="scientific">Aegilops tauschii</name>
    <name type="common">Tausch's goatgrass</name>
    <name type="synonym">Aegilops squarrosa</name>
    <dbReference type="NCBI Taxonomy" id="37682"/>
    <lineage>
        <taxon>Eukaryota</taxon>
        <taxon>Viridiplantae</taxon>
        <taxon>Streptophyta</taxon>
        <taxon>Embryophyta</taxon>
        <taxon>Tracheophyta</taxon>
        <taxon>Spermatophyta</taxon>
        <taxon>Magnoliopsida</taxon>
        <taxon>Liliopsida</taxon>
        <taxon>Poales</taxon>
        <taxon>Poaceae</taxon>
        <taxon>BOP clade</taxon>
        <taxon>Pooideae</taxon>
        <taxon>Triticodae</taxon>
        <taxon>Triticeae</taxon>
        <taxon>Triticinae</taxon>
        <taxon>Aegilops</taxon>
    </lineage>
</organism>
<evidence type="ECO:0000256" key="4">
    <source>
        <dbReference type="ARBA" id="ARBA00022527"/>
    </source>
</evidence>
<evidence type="ECO:0000256" key="15">
    <source>
        <dbReference type="ARBA" id="ARBA00023136"/>
    </source>
</evidence>
<dbReference type="GO" id="GO:0004674">
    <property type="term" value="F:protein serine/threonine kinase activity"/>
    <property type="evidence" value="ECO:0007669"/>
    <property type="project" value="UniProtKB-KW"/>
</dbReference>
<dbReference type="AlphaFoldDB" id="R7W5K8"/>
<evidence type="ECO:0000256" key="3">
    <source>
        <dbReference type="ARBA" id="ARBA00022475"/>
    </source>
</evidence>
<dbReference type="FunFam" id="3.30.200.20:FF:000661">
    <property type="entry name" value="Serine-threonine protein kinase plant-type"/>
    <property type="match status" value="1"/>
</dbReference>
<evidence type="ECO:0000256" key="13">
    <source>
        <dbReference type="ARBA" id="ARBA00022840"/>
    </source>
</evidence>
<dbReference type="Pfam" id="PF07714">
    <property type="entry name" value="PK_Tyr_Ser-Thr"/>
    <property type="match status" value="1"/>
</dbReference>
<comment type="subcellular location">
    <subcellularLocation>
        <location evidence="1">Cell membrane</location>
        <topology evidence="1">Single-pass membrane protein</topology>
    </subcellularLocation>
</comment>
<dbReference type="GO" id="GO:0005524">
    <property type="term" value="F:ATP binding"/>
    <property type="evidence" value="ECO:0007669"/>
    <property type="project" value="UniProtKB-UniRule"/>
</dbReference>
<dbReference type="Gene3D" id="3.30.200.20">
    <property type="entry name" value="Phosphorylase Kinase, domain 1"/>
    <property type="match status" value="1"/>
</dbReference>
<dbReference type="SUPFAM" id="SSF56112">
    <property type="entry name" value="Protein kinase-like (PK-like)"/>
    <property type="match status" value="1"/>
</dbReference>
<evidence type="ECO:0000256" key="14">
    <source>
        <dbReference type="ARBA" id="ARBA00022989"/>
    </source>
</evidence>
<dbReference type="PANTHER" id="PTHR48055:SF57">
    <property type="entry name" value="PROTEIN KINASE DOMAIN-CONTAINING PROTEIN"/>
    <property type="match status" value="1"/>
</dbReference>
<keyword evidence="15" id="KW-0472">Membrane</keyword>
<keyword evidence="4" id="KW-0723">Serine/threonine-protein kinase</keyword>
<keyword evidence="10" id="KW-0677">Repeat</keyword>
<comment type="catalytic activity">
    <reaction evidence="19">
        <text>L-seryl-[protein] + ATP = O-phospho-L-seryl-[protein] + ADP + H(+)</text>
        <dbReference type="Rhea" id="RHEA:17989"/>
        <dbReference type="Rhea" id="RHEA-COMP:9863"/>
        <dbReference type="Rhea" id="RHEA-COMP:11604"/>
        <dbReference type="ChEBI" id="CHEBI:15378"/>
        <dbReference type="ChEBI" id="CHEBI:29999"/>
        <dbReference type="ChEBI" id="CHEBI:30616"/>
        <dbReference type="ChEBI" id="CHEBI:83421"/>
        <dbReference type="ChEBI" id="CHEBI:456216"/>
        <dbReference type="EC" id="2.7.11.1"/>
    </reaction>
</comment>
<evidence type="ECO:0000256" key="19">
    <source>
        <dbReference type="ARBA" id="ARBA00048679"/>
    </source>
</evidence>
<dbReference type="InterPro" id="IPR000719">
    <property type="entry name" value="Prot_kinase_dom"/>
</dbReference>
<dbReference type="SMART" id="SM00220">
    <property type="entry name" value="S_TKc"/>
    <property type="match status" value="1"/>
</dbReference>
<keyword evidence="8" id="KW-0812">Transmembrane</keyword>
<dbReference type="InterPro" id="IPR008271">
    <property type="entry name" value="Ser/Thr_kinase_AS"/>
</dbReference>
<keyword evidence="13" id="KW-0067">ATP-binding</keyword>
<evidence type="ECO:0000313" key="21">
    <source>
        <dbReference type="EnsemblPlants" id="EMT15488"/>
    </source>
</evidence>
<name>R7W5K8_AEGTA</name>
<keyword evidence="11" id="KW-0547">Nucleotide-binding</keyword>
<sequence length="501" mass="55107">MGLGPLLCADRRGRMSGRRGGCPGLQEAPDVRAGDAGLDALWIGVVRMSGRGARCPGARDGPDVRAFDRMSGLEWHFFCSLDRLVRMSGEKAGFPGRRPDVRASRPMSGPCRLGLDCFCSGRCSRGRMSGVLAGCPGPGRRENTRGGVFSNLTSQSLIGNSELCGAPHLGFPPCLEIPRSGHQIVSYHELIRATNNFSANNILGSGSFGKVFNGQLSSGLMVAVKVLDMQLEQDIRSFDSECQVLRMVRHDNLIKILNTCSNLDFKALVLQYMTNGSLDMLLHQPQSSWRLGFLERLGIMLDVSMAMEYLHHNHNELIFHRDLKPSNMLFDEEMTMHVADFGIAMLILDDKSTTCTSMPETVGYNQPPLVFMLNHSEYGSLGKASLNSDVFSYGIMLLEVFTRRRPTDAMFGEQLTLQQWVHQAFPAELLQAVDGQLLQGPYLSSGSSDHGLLASVFELGLLCSSESADQRMTMRDVVVALKKIKDEYAKRTITMPCGVAQ</sequence>
<proteinExistence type="predicted"/>
<dbReference type="PROSITE" id="PS50011">
    <property type="entry name" value="PROTEIN_KINASE_DOM"/>
    <property type="match status" value="1"/>
</dbReference>
<evidence type="ECO:0000259" key="20">
    <source>
        <dbReference type="PROSITE" id="PS50011"/>
    </source>
</evidence>
<evidence type="ECO:0000256" key="12">
    <source>
        <dbReference type="ARBA" id="ARBA00022777"/>
    </source>
</evidence>
<dbReference type="InterPro" id="IPR011009">
    <property type="entry name" value="Kinase-like_dom_sf"/>
</dbReference>
<comment type="catalytic activity">
    <reaction evidence="18">
        <text>L-threonyl-[protein] + ATP = O-phospho-L-threonyl-[protein] + ADP + H(+)</text>
        <dbReference type="Rhea" id="RHEA:46608"/>
        <dbReference type="Rhea" id="RHEA-COMP:11060"/>
        <dbReference type="Rhea" id="RHEA-COMP:11605"/>
        <dbReference type="ChEBI" id="CHEBI:15378"/>
        <dbReference type="ChEBI" id="CHEBI:30013"/>
        <dbReference type="ChEBI" id="CHEBI:30616"/>
        <dbReference type="ChEBI" id="CHEBI:61977"/>
        <dbReference type="ChEBI" id="CHEBI:456216"/>
        <dbReference type="EC" id="2.7.11.1"/>
    </reaction>
</comment>
<evidence type="ECO:0000256" key="9">
    <source>
        <dbReference type="ARBA" id="ARBA00022729"/>
    </source>
</evidence>
<dbReference type="GO" id="GO:0005886">
    <property type="term" value="C:plasma membrane"/>
    <property type="evidence" value="ECO:0007669"/>
    <property type="project" value="UniProtKB-SubCell"/>
</dbReference>
<dbReference type="EC" id="2.7.11.1" evidence="2"/>
<dbReference type="FunFam" id="1.10.510.10:FF:000358">
    <property type="entry name" value="Putative leucine-rich repeat receptor-like serine/threonine-protein kinase"/>
    <property type="match status" value="1"/>
</dbReference>
<dbReference type="InterPro" id="IPR001245">
    <property type="entry name" value="Ser-Thr/Tyr_kinase_cat_dom"/>
</dbReference>
<reference evidence="21" key="1">
    <citation type="submission" date="2015-06" db="UniProtKB">
        <authorList>
            <consortium name="EnsemblPlants"/>
        </authorList>
    </citation>
    <scope>IDENTIFICATION</scope>
</reference>
<dbReference type="PROSITE" id="PS00107">
    <property type="entry name" value="PROTEIN_KINASE_ATP"/>
    <property type="match status" value="1"/>
</dbReference>
<keyword evidence="3" id="KW-1003">Cell membrane</keyword>
<dbReference type="PROSITE" id="PS00108">
    <property type="entry name" value="PROTEIN_KINASE_ST"/>
    <property type="match status" value="1"/>
</dbReference>
<keyword evidence="6" id="KW-0433">Leucine-rich repeat</keyword>
<protein>
    <recommendedName>
        <fullName evidence="2">non-specific serine/threonine protein kinase</fullName>
        <ecNumber evidence="2">2.7.11.1</ecNumber>
    </recommendedName>
</protein>
<dbReference type="PANTHER" id="PTHR48055">
    <property type="entry name" value="LEUCINE-RICH REPEAT RECEPTOR PROTEIN KINASE EMS1"/>
    <property type="match status" value="1"/>
</dbReference>
<dbReference type="InterPro" id="IPR051564">
    <property type="entry name" value="LRR_receptor-like_kinase"/>
</dbReference>
<dbReference type="InterPro" id="IPR017441">
    <property type="entry name" value="Protein_kinase_ATP_BS"/>
</dbReference>
<evidence type="ECO:0000256" key="18">
    <source>
        <dbReference type="ARBA" id="ARBA00047899"/>
    </source>
</evidence>
<keyword evidence="14" id="KW-1133">Transmembrane helix</keyword>
<accession>R7W5K8</accession>
<evidence type="ECO:0000256" key="17">
    <source>
        <dbReference type="ARBA" id="ARBA00023180"/>
    </source>
</evidence>
<keyword evidence="7" id="KW-0808">Transferase</keyword>
<evidence type="ECO:0000256" key="5">
    <source>
        <dbReference type="ARBA" id="ARBA00022553"/>
    </source>
</evidence>
<keyword evidence="5" id="KW-0597">Phosphoprotein</keyword>
<dbReference type="ExpressionAtlas" id="R7W5K8">
    <property type="expression patterns" value="baseline"/>
</dbReference>